<evidence type="ECO:0000313" key="2">
    <source>
        <dbReference type="EMBL" id="RDX41322.1"/>
    </source>
</evidence>
<feature type="region of interest" description="Disordered" evidence="1">
    <location>
        <begin position="149"/>
        <end position="210"/>
    </location>
</feature>
<gene>
    <name evidence="2" type="ORF">OH76DRAFT_1412183</name>
</gene>
<evidence type="ECO:0000313" key="3">
    <source>
        <dbReference type="Proteomes" id="UP000256964"/>
    </source>
</evidence>
<accession>A0A371CM28</accession>
<dbReference type="AlphaFoldDB" id="A0A371CM28"/>
<dbReference type="EMBL" id="KZ857515">
    <property type="protein sequence ID" value="RDX41322.1"/>
    <property type="molecule type" value="Genomic_DNA"/>
</dbReference>
<name>A0A371CM28_9APHY</name>
<reference evidence="2 3" key="1">
    <citation type="journal article" date="2018" name="Biotechnol. Biofuels">
        <title>Integrative visual omics of the white-rot fungus Polyporus brumalis exposes the biotechnological potential of its oxidative enzymes for delignifying raw plant biomass.</title>
        <authorList>
            <person name="Miyauchi S."/>
            <person name="Rancon A."/>
            <person name="Drula E."/>
            <person name="Hage H."/>
            <person name="Chaduli D."/>
            <person name="Favel A."/>
            <person name="Grisel S."/>
            <person name="Henrissat B."/>
            <person name="Herpoel-Gimbert I."/>
            <person name="Ruiz-Duenas F.J."/>
            <person name="Chevret D."/>
            <person name="Hainaut M."/>
            <person name="Lin J."/>
            <person name="Wang M."/>
            <person name="Pangilinan J."/>
            <person name="Lipzen A."/>
            <person name="Lesage-Meessen L."/>
            <person name="Navarro D."/>
            <person name="Riley R."/>
            <person name="Grigoriev I.V."/>
            <person name="Zhou S."/>
            <person name="Raouche S."/>
            <person name="Rosso M.N."/>
        </authorList>
    </citation>
    <scope>NUCLEOTIDE SEQUENCE [LARGE SCALE GENOMIC DNA]</scope>
    <source>
        <strain evidence="2 3">BRFM 1820</strain>
    </source>
</reference>
<keyword evidence="3" id="KW-1185">Reference proteome</keyword>
<protein>
    <submittedName>
        <fullName evidence="2">Uncharacterized protein</fullName>
    </submittedName>
</protein>
<evidence type="ECO:0000256" key="1">
    <source>
        <dbReference type="SAM" id="MobiDB-lite"/>
    </source>
</evidence>
<feature type="region of interest" description="Disordered" evidence="1">
    <location>
        <begin position="75"/>
        <end position="118"/>
    </location>
</feature>
<feature type="compositionally biased region" description="Basic residues" evidence="1">
    <location>
        <begin position="40"/>
        <end position="50"/>
    </location>
</feature>
<feature type="compositionally biased region" description="Low complexity" evidence="1">
    <location>
        <begin position="18"/>
        <end position="28"/>
    </location>
</feature>
<dbReference type="OrthoDB" id="2753631at2759"/>
<sequence>MPRVQALPRPRPGRTLVAAGQPRAAAAAPSLLRVHEGAAKRSRTTQHRRHPCTCRCRGSVVLEYPSSSRFRRFYADSEGHDSNPDPEIPAAGSRDAHRRPAHPSGTTAPRCRSGAPRDQKTLGRLHLVFDCVERKDELQWLPHYEKAHSLHDPTTRTAGEPQRRTPPAHRRETHPQAQDPRNQHARASTVPRAPRSLHAHRAPLPARHLARRRPPPLLRLSGLESLTLSFVPVYDQDATARFAPIYGFRRLRAQTIATRAHANGEPAISQTYREPLEHMRARRYAPQHASVSLEIPTRWRTHETMGDLVRPLQDWTTLEHVVVKAQCSEYQVTENDLERWPKLSRISLGWNARVARCLRFGPAAEPARALLHRCVRAPSGAAEGTGCRSCPRRSRIPSETRRWSHDTSSICSRGIPDGL</sequence>
<organism evidence="2 3">
    <name type="scientific">Lentinus brumalis</name>
    <dbReference type="NCBI Taxonomy" id="2498619"/>
    <lineage>
        <taxon>Eukaryota</taxon>
        <taxon>Fungi</taxon>
        <taxon>Dikarya</taxon>
        <taxon>Basidiomycota</taxon>
        <taxon>Agaricomycotina</taxon>
        <taxon>Agaricomycetes</taxon>
        <taxon>Polyporales</taxon>
        <taxon>Polyporaceae</taxon>
        <taxon>Lentinus</taxon>
    </lineage>
</organism>
<proteinExistence type="predicted"/>
<feature type="region of interest" description="Disordered" evidence="1">
    <location>
        <begin position="1"/>
        <end position="50"/>
    </location>
</feature>
<dbReference type="Proteomes" id="UP000256964">
    <property type="component" value="Unassembled WGS sequence"/>
</dbReference>